<name>C7XWH6_9LACO</name>
<dbReference type="Pfam" id="PF15980">
    <property type="entry name" value="ComGF"/>
    <property type="match status" value="1"/>
</dbReference>
<organism evidence="1 2">
    <name type="scientific">Limosilactobacillus coleohominis 101-4-CHN</name>
    <dbReference type="NCBI Taxonomy" id="575594"/>
    <lineage>
        <taxon>Bacteria</taxon>
        <taxon>Bacillati</taxon>
        <taxon>Bacillota</taxon>
        <taxon>Bacilli</taxon>
        <taxon>Lactobacillales</taxon>
        <taxon>Lactobacillaceae</taxon>
        <taxon>Limosilactobacillus</taxon>
    </lineage>
</organism>
<dbReference type="STRING" id="575594.HMPREF0501_00979"/>
<evidence type="ECO:0000313" key="2">
    <source>
        <dbReference type="Proteomes" id="UP000003987"/>
    </source>
</evidence>
<reference evidence="1 2" key="1">
    <citation type="submission" date="2009-06" db="EMBL/GenBank/DDBJ databases">
        <title>The Genome Sequence of Lactobacillus coleohominis strain 101-4-CHN.</title>
        <authorList>
            <consortium name="The Broad Institute Genome Sequencing Platform"/>
            <person name="Ward D."/>
            <person name="Young S.K."/>
            <person name="Zeng Q."/>
            <person name="Koehrsen M."/>
            <person name="Alvarado L."/>
            <person name="Berlin A."/>
            <person name="Borenstein D."/>
            <person name="Chen Z."/>
            <person name="Engels R."/>
            <person name="Freedman E."/>
            <person name="Gellesch M."/>
            <person name="Goldberg J."/>
            <person name="Griggs A."/>
            <person name="Gujja S."/>
            <person name="Heiman D."/>
            <person name="Hepburn T."/>
            <person name="Howarth C."/>
            <person name="Jen D."/>
            <person name="Larson L."/>
            <person name="Lewis B."/>
            <person name="Mehta T."/>
            <person name="Park D."/>
            <person name="Pearson M."/>
            <person name="Roberts A."/>
            <person name="Saif S."/>
            <person name="Shea T."/>
            <person name="Shenoy N."/>
            <person name="Sisk P."/>
            <person name="Stolte C."/>
            <person name="Sykes S."/>
            <person name="Walk T."/>
            <person name="White J."/>
            <person name="Yandava C."/>
            <person name="Liu Y."/>
            <person name="Xu Q."/>
            <person name="Lander E."/>
            <person name="Nusbaum C."/>
            <person name="Galagan J."/>
            <person name="Birren B."/>
        </authorList>
    </citation>
    <scope>NUCLEOTIDE SEQUENCE [LARGE SCALE GENOMIC DNA]</scope>
    <source>
        <strain evidence="1 2">101-4-CHN</strain>
    </source>
</reference>
<gene>
    <name evidence="1" type="ORF">HMPREF0501_00979</name>
</gene>
<keyword evidence="2" id="KW-1185">Reference proteome</keyword>
<sequence length="124" mass="14279">MISSLIQFVIPMASKLNTHSWKDTTDWYLFLKRVEDPAYKFRLVKVTSSCLELNSIVNGENYFLLGGKKAVYLKTMQGGYMPLLVNYEPYSLTFYKSEPNSVTVSCKLDNGEEKNAKISFQQER</sequence>
<dbReference type="HOGENOM" id="CLU_2000945_0_0_9"/>
<protein>
    <submittedName>
        <fullName evidence="1">Uncharacterized protein</fullName>
    </submittedName>
</protein>
<dbReference type="EMBL" id="GG698804">
    <property type="protein sequence ID" value="EEU29974.1"/>
    <property type="molecule type" value="Genomic_DNA"/>
</dbReference>
<accession>C7XWH6</accession>
<proteinExistence type="predicted"/>
<dbReference type="AlphaFoldDB" id="C7XWH6"/>
<dbReference type="InterPro" id="IPR016977">
    <property type="entry name" value="ComGF"/>
</dbReference>
<dbReference type="Proteomes" id="UP000003987">
    <property type="component" value="Unassembled WGS sequence"/>
</dbReference>
<evidence type="ECO:0000313" key="1">
    <source>
        <dbReference type="EMBL" id="EEU29974.1"/>
    </source>
</evidence>